<feature type="compositionally biased region" description="Basic and acidic residues" evidence="1">
    <location>
        <begin position="147"/>
        <end position="164"/>
    </location>
</feature>
<feature type="region of interest" description="Disordered" evidence="1">
    <location>
        <begin position="1"/>
        <end position="132"/>
    </location>
</feature>
<feature type="region of interest" description="Disordered" evidence="1">
    <location>
        <begin position="264"/>
        <end position="361"/>
    </location>
</feature>
<feature type="region of interest" description="Disordered" evidence="1">
    <location>
        <begin position="646"/>
        <end position="678"/>
    </location>
</feature>
<protein>
    <recommendedName>
        <fullName evidence="2">DUF7168 domain-containing protein</fullName>
    </recommendedName>
</protein>
<evidence type="ECO:0000256" key="1">
    <source>
        <dbReference type="SAM" id="MobiDB-lite"/>
    </source>
</evidence>
<dbReference type="InterPro" id="IPR055592">
    <property type="entry name" value="DUF7168"/>
</dbReference>
<accession>A0A2H1GXG3</accession>
<proteinExistence type="predicted"/>
<dbReference type="Proteomes" id="UP000245764">
    <property type="component" value="Chromosome 9"/>
</dbReference>
<feature type="compositionally biased region" description="Polar residues" evidence="1">
    <location>
        <begin position="179"/>
        <end position="204"/>
    </location>
</feature>
<feature type="domain" description="DUF7168" evidence="2">
    <location>
        <begin position="519"/>
        <end position="641"/>
    </location>
</feature>
<feature type="compositionally biased region" description="Acidic residues" evidence="1">
    <location>
        <begin position="667"/>
        <end position="678"/>
    </location>
</feature>
<feature type="compositionally biased region" description="Basic and acidic residues" evidence="1">
    <location>
        <begin position="646"/>
        <end position="666"/>
    </location>
</feature>
<evidence type="ECO:0000313" key="3">
    <source>
        <dbReference type="EMBL" id="SMR58257.1"/>
    </source>
</evidence>
<dbReference type="EMBL" id="LT854261">
    <property type="protein sequence ID" value="SMR58257.1"/>
    <property type="molecule type" value="Genomic_DNA"/>
</dbReference>
<feature type="compositionally biased region" description="Basic residues" evidence="1">
    <location>
        <begin position="752"/>
        <end position="761"/>
    </location>
</feature>
<sequence>MWFAFSSVTQPAGQSLAQNDRQKRRDSDSAADAVGRTGVRTVKLRQIDYDAGGARRKIATQDGYQKQQGTSSASDTGARTVGQADGVQQGEAPILRGRRGGHDEDNRTRPFTYGQAGSPKFGPSAKEQSREIDPVLKMDRAVLRRDSLLDQRQSAKENAGRAEAARSGSFAMGAKEPAQAQSSALEAGKSTNMASDNHTQSGESSLPIDLGSSSLNRNKTPTPAVPVVTFGNASYTPMTNDEKVLAKQKRLRDKMFAQQAEIREAQKSISQRSAVSTSISATTGTGRDTALLPARKPQPGQMGSGNEDDGQVLQVSKPTRRSRAVSVISIGSSDDEEETVATQPVPQSQPAGFGPASTAEEGPNFILKDLRGDRAQSIKLTIPQKRPRSKSPSSSDDSDSAESDEEEEEVETLVQPPTKPSKKRAKPEPQSLYFAEIDETATRVGPSTGDCAESDMIRLRSLFAVIDSQGNEREMKNAARQAVRLTHRWNVTKAEVISHFEGRQDQDGISTVAIRRRDGNKELPVLFNAWTNDLCHAMKLFFATKVRTQNHHAYMKGVVKTDFIYIKFGGIAENTVASAHAFVKIYNDISRWALEYKGIPARSSYCRGVCKGLHDMAMLEREYEARAAQEAGRTRERDHARRIQEEEKARQAEIEHEAEETSKADQDDHDGDNDDNELDDFEQEHFRTLMSEARARKMPTPPPDYSGQPAANTTSKPEDKPEAAWKDETTMVTFYKNADQIADEAFAKAYKGKVKKGRKSQAKSFDKAAYESGQVDAKKLAPKRQAIKGQGLEDAET</sequence>
<feature type="compositionally biased region" description="Polar residues" evidence="1">
    <location>
        <begin position="211"/>
        <end position="220"/>
    </location>
</feature>
<feature type="compositionally biased region" description="Polar residues" evidence="1">
    <location>
        <begin position="267"/>
        <end position="286"/>
    </location>
</feature>
<evidence type="ECO:0000313" key="4">
    <source>
        <dbReference type="Proteomes" id="UP000245764"/>
    </source>
</evidence>
<name>A0A2H1GXG3_ZYMTR</name>
<feature type="compositionally biased region" description="Polar residues" evidence="1">
    <location>
        <begin position="62"/>
        <end position="77"/>
    </location>
</feature>
<organism evidence="3 4">
    <name type="scientific">Zymoseptoria tritici ST99CH_1E4</name>
    <dbReference type="NCBI Taxonomy" id="1276532"/>
    <lineage>
        <taxon>Eukaryota</taxon>
        <taxon>Fungi</taxon>
        <taxon>Dikarya</taxon>
        <taxon>Ascomycota</taxon>
        <taxon>Pezizomycotina</taxon>
        <taxon>Dothideomycetes</taxon>
        <taxon>Dothideomycetidae</taxon>
        <taxon>Mycosphaerellales</taxon>
        <taxon>Mycosphaerellaceae</taxon>
        <taxon>Zymoseptoria</taxon>
    </lineage>
</organism>
<feature type="region of interest" description="Disordered" evidence="1">
    <location>
        <begin position="694"/>
        <end position="724"/>
    </location>
</feature>
<evidence type="ECO:0000259" key="2">
    <source>
        <dbReference type="Pfam" id="PF23771"/>
    </source>
</evidence>
<feature type="compositionally biased region" description="Polar residues" evidence="1">
    <location>
        <begin position="1"/>
        <end position="19"/>
    </location>
</feature>
<feature type="region of interest" description="Disordered" evidence="1">
    <location>
        <begin position="147"/>
        <end position="220"/>
    </location>
</feature>
<feature type="region of interest" description="Disordered" evidence="1">
    <location>
        <begin position="752"/>
        <end position="797"/>
    </location>
</feature>
<dbReference type="Pfam" id="PF23771">
    <property type="entry name" value="DUF7168"/>
    <property type="match status" value="1"/>
</dbReference>
<feature type="compositionally biased region" description="Polar residues" evidence="1">
    <location>
        <begin position="340"/>
        <end position="350"/>
    </location>
</feature>
<dbReference type="AlphaFoldDB" id="A0A2H1GXG3"/>
<feature type="region of interest" description="Disordered" evidence="1">
    <location>
        <begin position="378"/>
        <end position="430"/>
    </location>
</feature>
<reference evidence="4" key="1">
    <citation type="submission" date="2017-05" db="EMBL/GenBank/DDBJ databases">
        <authorList>
            <person name="Song R."/>
            <person name="Chenine A.L."/>
            <person name="Ruprecht R.M."/>
        </authorList>
    </citation>
    <scope>NUCLEOTIDE SEQUENCE [LARGE SCALE GENOMIC DNA]</scope>
</reference>
<gene>
    <name evidence="3" type="ORF">ZT1E4_G8992</name>
</gene>
<feature type="compositionally biased region" description="Acidic residues" evidence="1">
    <location>
        <begin position="396"/>
        <end position="411"/>
    </location>
</feature>